<feature type="region of interest" description="Disordered" evidence="1">
    <location>
        <begin position="54"/>
        <end position="77"/>
    </location>
</feature>
<organism evidence="2 3">
    <name type="scientific">Paracoccus liaowanqingii</name>
    <dbReference type="NCBI Taxonomy" id="2560053"/>
    <lineage>
        <taxon>Bacteria</taxon>
        <taxon>Pseudomonadati</taxon>
        <taxon>Pseudomonadota</taxon>
        <taxon>Alphaproteobacteria</taxon>
        <taxon>Rhodobacterales</taxon>
        <taxon>Paracoccaceae</taxon>
        <taxon>Paracoccus</taxon>
    </lineage>
</organism>
<feature type="compositionally biased region" description="Basic and acidic residues" evidence="1">
    <location>
        <begin position="59"/>
        <end position="75"/>
    </location>
</feature>
<geneLocation type="plasmid" evidence="2 3">
    <name>unnamed10</name>
</geneLocation>
<dbReference type="GO" id="GO:0003677">
    <property type="term" value="F:DNA binding"/>
    <property type="evidence" value="ECO:0007669"/>
    <property type="project" value="InterPro"/>
</dbReference>
<evidence type="ECO:0008006" key="4">
    <source>
        <dbReference type="Google" id="ProtNLM"/>
    </source>
</evidence>
<dbReference type="GO" id="GO:0006310">
    <property type="term" value="P:DNA recombination"/>
    <property type="evidence" value="ECO:0007669"/>
    <property type="project" value="InterPro"/>
</dbReference>
<keyword evidence="2" id="KW-0614">Plasmid</keyword>
<dbReference type="KEGG" id="plia:E4191_16030"/>
<protein>
    <recommendedName>
        <fullName evidence="4">Plasmid recombination enzyme</fullName>
    </recommendedName>
</protein>
<evidence type="ECO:0000256" key="1">
    <source>
        <dbReference type="SAM" id="MobiDB-lite"/>
    </source>
</evidence>
<reference evidence="3" key="1">
    <citation type="submission" date="2019-05" db="EMBL/GenBank/DDBJ databases">
        <title>Tamlana fucoidanivorans sp. nov., isolated from the surface of algae collected from Fujian province in China.</title>
        <authorList>
            <person name="Li J."/>
        </authorList>
    </citation>
    <scope>NUCLEOTIDE SEQUENCE [LARGE SCALE GENOMIC DNA]</scope>
    <source>
        <strain evidence="3">2251</strain>
        <plasmid evidence="3">unnamed10</plasmid>
    </source>
</reference>
<feature type="region of interest" description="Disordered" evidence="1">
    <location>
        <begin position="354"/>
        <end position="411"/>
    </location>
</feature>
<dbReference type="NCBIfam" id="NF041497">
    <property type="entry name" value="MobV"/>
    <property type="match status" value="1"/>
</dbReference>
<evidence type="ECO:0000313" key="3">
    <source>
        <dbReference type="Proteomes" id="UP000296374"/>
    </source>
</evidence>
<dbReference type="Proteomes" id="UP000296374">
    <property type="component" value="Plasmid unnamed10"/>
</dbReference>
<name>A0A4Y5SQB7_9RHOB</name>
<proteinExistence type="predicted"/>
<dbReference type="CDD" id="cd17242">
    <property type="entry name" value="MobM_relaxase"/>
    <property type="match status" value="1"/>
</dbReference>
<dbReference type="Pfam" id="PF01076">
    <property type="entry name" value="Mob_Pre"/>
    <property type="match status" value="1"/>
</dbReference>
<dbReference type="Gene3D" id="3.30.930.30">
    <property type="match status" value="1"/>
</dbReference>
<sequence length="411" mass="46109">MGGATMANAVDAVMGRFEADKRRNGGSLPRPPVGSRRFAILRVAKISGKGKMAAAAQHNLRERDTPNARPEDRSRNVHLAGARTADELMRLWEDRAPEKIRKNAVHALEYVVTASPEKMAEMGQTRSEDYLRDALTWLQDKHGAENILSAVIHNDEITPHLQVMVIPLDDRGKLNARALVGGKPQLSAMQTDFAERVGVKYELERGIERSGRRHEAIRSYYGRATANETLTLRLPERARGGFLGRGAETDAEYRDRLSEVASEAVRAVAGRLAGDRNAIAQELAEAKLRAANSEAKAHRLGRDLNVLEVACNVARYDGSDREKVLDRFQAEYLGLAAELSEGVRDIVDDILNENDRPGFEDIQTEREAAERHAREQVQERDRAAEQERQAREKAERQQDERDRERDGGWER</sequence>
<dbReference type="AlphaFoldDB" id="A0A4Y5SQB7"/>
<accession>A0A4Y5SQB7</accession>
<dbReference type="InterPro" id="IPR001668">
    <property type="entry name" value="Mob_Pre"/>
</dbReference>
<gene>
    <name evidence="2" type="ORF">E4191_16030</name>
</gene>
<evidence type="ECO:0000313" key="2">
    <source>
        <dbReference type="EMBL" id="QDA35681.1"/>
    </source>
</evidence>
<dbReference type="EMBL" id="CP040757">
    <property type="protein sequence ID" value="QDA35681.1"/>
    <property type="molecule type" value="Genomic_DNA"/>
</dbReference>